<dbReference type="HOGENOM" id="CLU_064886_0_1_9"/>
<name>E6LGX4_ENTI1</name>
<gene>
    <name evidence="2" type="primary">yeaZ</name>
    <name evidence="2" type="ORF">HMPREF9088_1614</name>
</gene>
<dbReference type="AlphaFoldDB" id="E6LGX4"/>
<dbReference type="STRING" id="888064.HMPREF9088_1614"/>
<dbReference type="eggNOG" id="COG1214">
    <property type="taxonomic scope" value="Bacteria"/>
</dbReference>
<dbReference type="InterPro" id="IPR043129">
    <property type="entry name" value="ATPase_NBD"/>
</dbReference>
<organism evidence="2 3">
    <name type="scientific">Enterococcus italicus (strain DSM 15952 / CCUG 50447 / LMG 22039 / TP 1.5)</name>
    <dbReference type="NCBI Taxonomy" id="888064"/>
    <lineage>
        <taxon>Bacteria</taxon>
        <taxon>Bacillati</taxon>
        <taxon>Bacillota</taxon>
        <taxon>Bacilli</taxon>
        <taxon>Lactobacillales</taxon>
        <taxon>Enterococcaceae</taxon>
        <taxon>Enterococcus</taxon>
    </lineage>
</organism>
<feature type="domain" description="Gcp-like" evidence="1">
    <location>
        <begin position="32"/>
        <end position="223"/>
    </location>
</feature>
<dbReference type="PATRIC" id="fig|888064.11.peg.58"/>
<evidence type="ECO:0000259" key="1">
    <source>
        <dbReference type="Pfam" id="PF00814"/>
    </source>
</evidence>
<dbReference type="RefSeq" id="WP_007208627.1">
    <property type="nucleotide sequence ID" value="NZ_GL622241.1"/>
</dbReference>
<reference evidence="2 3" key="1">
    <citation type="submission" date="2010-12" db="EMBL/GenBank/DDBJ databases">
        <authorList>
            <person name="Muzny D."/>
            <person name="Qin X."/>
            <person name="Deng J."/>
            <person name="Jiang H."/>
            <person name="Liu Y."/>
            <person name="Qu J."/>
            <person name="Song X.-Z."/>
            <person name="Zhang L."/>
            <person name="Thornton R."/>
            <person name="Coyle M."/>
            <person name="Francisco L."/>
            <person name="Jackson L."/>
            <person name="Javaid M."/>
            <person name="Korchina V."/>
            <person name="Kovar C."/>
            <person name="Mata R."/>
            <person name="Mathew T."/>
            <person name="Ngo R."/>
            <person name="Nguyen L."/>
            <person name="Nguyen N."/>
            <person name="Okwuonu G."/>
            <person name="Ongeri F."/>
            <person name="Pham C."/>
            <person name="Simmons D."/>
            <person name="Wilczek-Boney K."/>
            <person name="Hale W."/>
            <person name="Jakkamsetti A."/>
            <person name="Pham P."/>
            <person name="Ruth R."/>
            <person name="San Lucas F."/>
            <person name="Warren J."/>
            <person name="Zhang J."/>
            <person name="Zhao Z."/>
            <person name="Zhou C."/>
            <person name="Zhu D."/>
            <person name="Lee S."/>
            <person name="Bess C."/>
            <person name="Blankenburg K."/>
            <person name="Forbes L."/>
            <person name="Fu Q."/>
            <person name="Gubbala S."/>
            <person name="Hirani K."/>
            <person name="Jayaseelan J.C."/>
            <person name="Lara F."/>
            <person name="Munidasa M."/>
            <person name="Palculict T."/>
            <person name="Patil S."/>
            <person name="Pu L.-L."/>
            <person name="Saada N."/>
            <person name="Tang L."/>
            <person name="Weissenberger G."/>
            <person name="Zhu Y."/>
            <person name="Hemphill L."/>
            <person name="Shang Y."/>
            <person name="Youmans B."/>
            <person name="Ayvaz T."/>
            <person name="Ross M."/>
            <person name="Santibanez J."/>
            <person name="Aqrawi P."/>
            <person name="Gross S."/>
            <person name="Joshi V."/>
            <person name="Fowler G."/>
            <person name="Nazareth L."/>
            <person name="Reid J."/>
            <person name="Worley K."/>
            <person name="Petrosino J."/>
            <person name="Highlander S."/>
            <person name="Gibbs R."/>
        </authorList>
    </citation>
    <scope>NUCLEOTIDE SEQUENCE [LARGE SCALE GENOMIC DNA]</scope>
    <source>
        <strain evidence="3">DSM 15952 / CCUG 50447 / LMG 22039 / TP 1.5</strain>
    </source>
</reference>
<dbReference type="GeneID" id="302705417"/>
<proteinExistence type="predicted"/>
<dbReference type="NCBIfam" id="TIGR03725">
    <property type="entry name" value="T6A_YeaZ"/>
    <property type="match status" value="1"/>
</dbReference>
<keyword evidence="3" id="KW-1185">Reference proteome</keyword>
<protein>
    <submittedName>
        <fullName evidence="2">Universal bacterial protein YeaZ</fullName>
    </submittedName>
</protein>
<dbReference type="OrthoDB" id="9784166at2"/>
<comment type="caution">
    <text evidence="2">The sequence shown here is derived from an EMBL/GenBank/DDBJ whole genome shotgun (WGS) entry which is preliminary data.</text>
</comment>
<dbReference type="PANTHER" id="PTHR11735:SF11">
    <property type="entry name" value="TRNA THREONYLCARBAMOYLADENOSINE BIOSYNTHESIS PROTEIN TSAB"/>
    <property type="match status" value="1"/>
</dbReference>
<dbReference type="InterPro" id="IPR000905">
    <property type="entry name" value="Gcp-like_dom"/>
</dbReference>
<dbReference type="InterPro" id="IPR022496">
    <property type="entry name" value="T6A_TsaB"/>
</dbReference>
<accession>E6LGX4</accession>
<dbReference type="GO" id="GO:0002949">
    <property type="term" value="P:tRNA threonylcarbamoyladenosine modification"/>
    <property type="evidence" value="ECO:0007669"/>
    <property type="project" value="InterPro"/>
</dbReference>
<sequence length="239" mass="26536">MKQLAIDTSNLTMALAVAKEQVILGQIQTMGNKNHSVSLMPSIDYLVKSVGWKPNQIEEVLVAIGPGSYTGLRIGVTTAKILASSLNCSLKAISSLKVLAANVRVQDAIIVPLFDARRQNVYAGAYKWQEDQLVAVITEAHYSLSQLIDLVKAYDNVHFVGQDIKKFQQEILASIPKAIFATDELSNYPTAVRLIELAKNEVTVDPLSVVPQYLKRVEAEEKWLIDHQNEEKQSYVEKV</sequence>
<dbReference type="PANTHER" id="PTHR11735">
    <property type="entry name" value="TRNA N6-ADENOSINE THREONYLCARBAMOYLTRANSFERASE"/>
    <property type="match status" value="1"/>
</dbReference>
<dbReference type="GO" id="GO:0005829">
    <property type="term" value="C:cytosol"/>
    <property type="evidence" value="ECO:0007669"/>
    <property type="project" value="TreeGrafter"/>
</dbReference>
<evidence type="ECO:0000313" key="2">
    <source>
        <dbReference type="EMBL" id="EFU73498.1"/>
    </source>
</evidence>
<dbReference type="Proteomes" id="UP000010296">
    <property type="component" value="Unassembled WGS sequence"/>
</dbReference>
<dbReference type="SUPFAM" id="SSF53067">
    <property type="entry name" value="Actin-like ATPase domain"/>
    <property type="match status" value="2"/>
</dbReference>
<dbReference type="Gene3D" id="3.30.420.40">
    <property type="match status" value="2"/>
</dbReference>
<dbReference type="Pfam" id="PF00814">
    <property type="entry name" value="TsaD"/>
    <property type="match status" value="1"/>
</dbReference>
<evidence type="ECO:0000313" key="3">
    <source>
        <dbReference type="Proteomes" id="UP000010296"/>
    </source>
</evidence>
<dbReference type="EMBL" id="AEPV01000066">
    <property type="protein sequence ID" value="EFU73498.1"/>
    <property type="molecule type" value="Genomic_DNA"/>
</dbReference>
<dbReference type="CDD" id="cd24032">
    <property type="entry name" value="ASKHA_NBD_TsaB"/>
    <property type="match status" value="1"/>
</dbReference>